<dbReference type="EMBL" id="AP018203">
    <property type="protein sequence ID" value="BAY55737.1"/>
    <property type="molecule type" value="Genomic_DNA"/>
</dbReference>
<dbReference type="SUPFAM" id="SSF47090">
    <property type="entry name" value="PGBD-like"/>
    <property type="match status" value="1"/>
</dbReference>
<dbReference type="InterPro" id="IPR046802">
    <property type="entry name" value="OpcA_G6PD_C"/>
</dbReference>
<dbReference type="AlphaFoldDB" id="A0A1Z4JGU2"/>
<sequence>MAPKSAPLVSLQAPKDVSLNEIEQELNQIWQGYREVGGDNSGMVATRATTFTLVVYEPEETQRLLAMMGFYTGPVDGIDGPRTEAAIRVAQAAYGLEVNGYSSPELLAKLREDLAKRKGEIPTQNSEAPRYVSDAAGSGIADVVASQNPCRIISLFPFAGEDEGVSAQVSAYCPINKANQAALVCCEYVSLKGTEAALNRASDLATSLLISELPRIVWWKGAPHLDQPLFQRLSKLSNQIIFDSSRFAADAEAELLKLANLREEGVFVTDLNWRRLAAWQELAAEAFDAPERRDAIWEVDQVVIDYEKGNSAQALMYLGWLASRLEWEPVSREKENDIYDLQRVFFMAANGRKIEAELAGIPTADVGEVKGDMVSLKLSSTNLRADCCTVLCSQTTGCMRMEAGGGAQACRINQVTPLNDQKAETLLSEQLQRVGQDVLYEESMAVTAKIIQL</sequence>
<organism evidence="4 5">
    <name type="scientific">Leptolyngbya boryana NIES-2135</name>
    <dbReference type="NCBI Taxonomy" id="1973484"/>
    <lineage>
        <taxon>Bacteria</taxon>
        <taxon>Bacillati</taxon>
        <taxon>Cyanobacteriota</taxon>
        <taxon>Cyanophyceae</taxon>
        <taxon>Leptolyngbyales</taxon>
        <taxon>Leptolyngbyaceae</taxon>
        <taxon>Leptolyngbya group</taxon>
        <taxon>Leptolyngbya</taxon>
    </lineage>
</organism>
<dbReference type="Gene3D" id="1.10.101.10">
    <property type="entry name" value="PGBD-like superfamily/PGBD"/>
    <property type="match status" value="1"/>
</dbReference>
<feature type="domain" description="Glucose-6-phosphate dehydrogenase assembly protein OpcA C-terminal" evidence="3">
    <location>
        <begin position="268"/>
        <end position="444"/>
    </location>
</feature>
<evidence type="ECO:0000313" key="5">
    <source>
        <dbReference type="Proteomes" id="UP000217895"/>
    </source>
</evidence>
<dbReference type="Proteomes" id="UP000217895">
    <property type="component" value="Chromosome"/>
</dbReference>
<accession>A0A1Z4JGU2</accession>
<proteinExistence type="predicted"/>
<dbReference type="Pfam" id="PF20171">
    <property type="entry name" value="OpcA_G6PD_C"/>
    <property type="match status" value="1"/>
</dbReference>
<feature type="domain" description="Glucose-6-phosphate dehydrogenase assembly protein OpcA N-terminal" evidence="2">
    <location>
        <begin position="141"/>
        <end position="259"/>
    </location>
</feature>
<name>A0A1Z4JGU2_LEPBY</name>
<dbReference type="NCBIfam" id="TIGR00534">
    <property type="entry name" value="OpcA"/>
    <property type="match status" value="1"/>
</dbReference>
<evidence type="ECO:0000259" key="3">
    <source>
        <dbReference type="Pfam" id="PF20171"/>
    </source>
</evidence>
<dbReference type="Pfam" id="PF10128">
    <property type="entry name" value="OpcA_G6PD_assem"/>
    <property type="match status" value="1"/>
</dbReference>
<reference evidence="4 5" key="1">
    <citation type="submission" date="2017-06" db="EMBL/GenBank/DDBJ databases">
        <title>Genome sequencing of cyanobaciteial culture collection at National Institute for Environmental Studies (NIES).</title>
        <authorList>
            <person name="Hirose Y."/>
            <person name="Shimura Y."/>
            <person name="Fujisawa T."/>
            <person name="Nakamura Y."/>
            <person name="Kawachi M."/>
        </authorList>
    </citation>
    <scope>NUCLEOTIDE SEQUENCE [LARGE SCALE GENOMIC DNA]</scope>
    <source>
        <strain evidence="4 5">NIES-2135</strain>
    </source>
</reference>
<evidence type="ECO:0000259" key="2">
    <source>
        <dbReference type="Pfam" id="PF10128"/>
    </source>
</evidence>
<dbReference type="PANTHER" id="PTHR38658">
    <property type="entry name" value="OXPP CYCLE PROTEIN OPCA-RELATED"/>
    <property type="match status" value="1"/>
</dbReference>
<dbReference type="InterPro" id="IPR036366">
    <property type="entry name" value="PGBDSf"/>
</dbReference>
<dbReference type="InterPro" id="IPR002477">
    <property type="entry name" value="Peptidoglycan-bd-like"/>
</dbReference>
<evidence type="ECO:0000313" key="4">
    <source>
        <dbReference type="EMBL" id="BAY55737.1"/>
    </source>
</evidence>
<dbReference type="InterPro" id="IPR004555">
    <property type="entry name" value="G6PDH_assembly_OpcA"/>
</dbReference>
<dbReference type="PANTHER" id="PTHR38658:SF1">
    <property type="entry name" value="OXPP CYCLE PROTEIN OPCA-RELATED"/>
    <property type="match status" value="1"/>
</dbReference>
<feature type="domain" description="Peptidoglycan binding-like" evidence="1">
    <location>
        <begin position="60"/>
        <end position="110"/>
    </location>
</feature>
<gene>
    <name evidence="4" type="ORF">NIES2135_25610</name>
</gene>
<keyword evidence="5" id="KW-1185">Reference proteome</keyword>
<dbReference type="Pfam" id="PF01471">
    <property type="entry name" value="PG_binding_1"/>
    <property type="match status" value="1"/>
</dbReference>
<dbReference type="InterPro" id="IPR036365">
    <property type="entry name" value="PGBD-like_sf"/>
</dbReference>
<protein>
    <submittedName>
        <fullName evidence="4">OpcA protein</fullName>
    </submittedName>
</protein>
<evidence type="ECO:0000259" key="1">
    <source>
        <dbReference type="Pfam" id="PF01471"/>
    </source>
</evidence>
<dbReference type="InterPro" id="IPR046801">
    <property type="entry name" value="OpcA_G6PD_N"/>
</dbReference>